<dbReference type="GO" id="GO:0000271">
    <property type="term" value="P:polysaccharide biosynthetic process"/>
    <property type="evidence" value="ECO:0007669"/>
    <property type="project" value="TreeGrafter"/>
</dbReference>
<dbReference type="EMBL" id="FNEV01000008">
    <property type="protein sequence ID" value="SDJ60331.1"/>
    <property type="molecule type" value="Genomic_DNA"/>
</dbReference>
<evidence type="ECO:0000313" key="4">
    <source>
        <dbReference type="EMBL" id="SDJ60331.1"/>
    </source>
</evidence>
<protein>
    <submittedName>
        <fullName evidence="4">UDP-4-amino-4,6-dideoxy-N-acetyl-beta-L-altrosamine transaminase</fullName>
    </submittedName>
</protein>
<dbReference type="GO" id="GO:0008483">
    <property type="term" value="F:transaminase activity"/>
    <property type="evidence" value="ECO:0007669"/>
    <property type="project" value="TreeGrafter"/>
</dbReference>
<comment type="similarity">
    <text evidence="3">Belongs to the DegT/DnrJ/EryC1 family.</text>
</comment>
<feature type="active site" description="Proton acceptor" evidence="1">
    <location>
        <position position="186"/>
    </location>
</feature>
<organism evidence="4 5">
    <name type="scientific">Salimicrobium halophilum</name>
    <dbReference type="NCBI Taxonomy" id="86666"/>
    <lineage>
        <taxon>Bacteria</taxon>
        <taxon>Bacillati</taxon>
        <taxon>Bacillota</taxon>
        <taxon>Bacilli</taxon>
        <taxon>Bacillales</taxon>
        <taxon>Bacillaceae</taxon>
        <taxon>Salimicrobium</taxon>
    </lineage>
</organism>
<keyword evidence="5" id="KW-1185">Reference proteome</keyword>
<dbReference type="STRING" id="86666.SAMN04490247_2465"/>
<evidence type="ECO:0000256" key="3">
    <source>
        <dbReference type="RuleBase" id="RU004508"/>
    </source>
</evidence>
<dbReference type="InterPro" id="IPR020026">
    <property type="entry name" value="PseC"/>
</dbReference>
<dbReference type="Gene3D" id="3.40.640.10">
    <property type="entry name" value="Type I PLP-dependent aspartate aminotransferase-like (Major domain)"/>
    <property type="match status" value="1"/>
</dbReference>
<keyword evidence="2 3" id="KW-0663">Pyridoxal phosphate</keyword>
<dbReference type="CDD" id="cd00616">
    <property type="entry name" value="AHBA_syn"/>
    <property type="match status" value="1"/>
</dbReference>
<dbReference type="PANTHER" id="PTHR30244:SF34">
    <property type="entry name" value="DTDP-4-AMINO-4,6-DIDEOXYGALACTOSE TRANSAMINASE"/>
    <property type="match status" value="1"/>
</dbReference>
<name>A0A1G8V2S2_9BACI</name>
<dbReference type="PANTHER" id="PTHR30244">
    <property type="entry name" value="TRANSAMINASE"/>
    <property type="match status" value="1"/>
</dbReference>
<feature type="modified residue" description="N6-(pyridoxal phosphate)lysine" evidence="2">
    <location>
        <position position="186"/>
    </location>
</feature>
<dbReference type="InterPro" id="IPR015421">
    <property type="entry name" value="PyrdxlP-dep_Trfase_major"/>
</dbReference>
<accession>A0A1G8V2S2</accession>
<dbReference type="InterPro" id="IPR000653">
    <property type="entry name" value="DegT/StrS_aminotransferase"/>
</dbReference>
<sequence length="391" mass="44494">MVNRDTFLPYGQQWLEEDDIQAVIDVLRSDYITTGPAVKQFEEDVASYVDAEYAVAFSNGTAALHAACFAADIYEGDEVITSPMTFVASSNCVLYQGGTPVFADINPQTYNIDPIEVRKKITKDTKAIIPVDFTGQPIDIETIRTIAEDYNLIIIEDAAHAIGATYKNEKVGSLSDMTMFSFHPVKHVTTGEGGVITTDNPTYYKKLLHFRSHGITRDKNDLENNSQGDWYYEMQELGYNYRMTDIQAALGSSQLKKLDAFIGRRREIVKQYKEAFEGVEGLQTPYQAENSHSSWHLYVLRFNQEIVSLSRKEIFEQLKKRNIGVNVHYIPVHLQPYYQQLGWEKGMFPVAEQLYEEIITLPLFPKMSDEDVKDVINAVFDVLGLEMRDGR</sequence>
<dbReference type="InterPro" id="IPR015422">
    <property type="entry name" value="PyrdxlP-dep_Trfase_small"/>
</dbReference>
<dbReference type="PIRSF" id="PIRSF000390">
    <property type="entry name" value="PLP_StrS"/>
    <property type="match status" value="1"/>
</dbReference>
<dbReference type="GO" id="GO:0030170">
    <property type="term" value="F:pyridoxal phosphate binding"/>
    <property type="evidence" value="ECO:0007669"/>
    <property type="project" value="TreeGrafter"/>
</dbReference>
<reference evidence="5" key="1">
    <citation type="submission" date="2016-10" db="EMBL/GenBank/DDBJ databases">
        <authorList>
            <person name="Varghese N."/>
            <person name="Submissions S."/>
        </authorList>
    </citation>
    <scope>NUCLEOTIDE SEQUENCE [LARGE SCALE GENOMIC DNA]</scope>
    <source>
        <strain evidence="5">DSM 4771</strain>
    </source>
</reference>
<dbReference type="SUPFAM" id="SSF53383">
    <property type="entry name" value="PLP-dependent transferases"/>
    <property type="match status" value="1"/>
</dbReference>
<dbReference type="RefSeq" id="WP_245688165.1">
    <property type="nucleotide sequence ID" value="NZ_FNEV01000008.1"/>
</dbReference>
<dbReference type="Gene3D" id="3.90.1150.10">
    <property type="entry name" value="Aspartate Aminotransferase, domain 1"/>
    <property type="match status" value="1"/>
</dbReference>
<dbReference type="Pfam" id="PF01041">
    <property type="entry name" value="DegT_DnrJ_EryC1"/>
    <property type="match status" value="1"/>
</dbReference>
<dbReference type="AlphaFoldDB" id="A0A1G8V2S2"/>
<dbReference type="Proteomes" id="UP000199225">
    <property type="component" value="Unassembled WGS sequence"/>
</dbReference>
<evidence type="ECO:0000256" key="1">
    <source>
        <dbReference type="PIRSR" id="PIRSR000390-1"/>
    </source>
</evidence>
<gene>
    <name evidence="4" type="ORF">SAMN04490247_2465</name>
</gene>
<proteinExistence type="inferred from homology"/>
<dbReference type="InterPro" id="IPR015424">
    <property type="entry name" value="PyrdxlP-dep_Trfase"/>
</dbReference>
<evidence type="ECO:0000313" key="5">
    <source>
        <dbReference type="Proteomes" id="UP000199225"/>
    </source>
</evidence>
<evidence type="ECO:0000256" key="2">
    <source>
        <dbReference type="PIRSR" id="PIRSR000390-2"/>
    </source>
</evidence>
<dbReference type="NCBIfam" id="TIGR03588">
    <property type="entry name" value="PseC"/>
    <property type="match status" value="1"/>
</dbReference>